<feature type="region of interest" description="Disordered" evidence="1">
    <location>
        <begin position="39"/>
        <end position="75"/>
    </location>
</feature>
<evidence type="ECO:0000256" key="1">
    <source>
        <dbReference type="SAM" id="MobiDB-lite"/>
    </source>
</evidence>
<reference evidence="2 3" key="1">
    <citation type="journal article" date="2021" name="J. Biosci. Bioeng.">
        <title>Identification and characterization of a chc gene cluster responsible for the aromatization pathway of cyclohexanecarboxylate degradation in Sinomonas cyclohexanicum ATCC 51369.</title>
        <authorList>
            <person name="Yamamoto T."/>
            <person name="Hasegawa Y."/>
            <person name="Lau P.C.K."/>
            <person name="Iwaki H."/>
        </authorList>
    </citation>
    <scope>NUCLEOTIDE SEQUENCE [LARGE SCALE GENOMIC DNA]</scope>
    <source>
        <strain evidence="2 3">ATCC 51369</strain>
    </source>
</reference>
<accession>A0ABN6FIE3</accession>
<sequence>MDGVVRPAHELVQADPLDKVRAGIDEGDVHIVAPGEAVGRHRAGVPPSEHDHPDLDGAGLGAGRGGAGVLSHGAS</sequence>
<evidence type="ECO:0000313" key="3">
    <source>
        <dbReference type="Proteomes" id="UP001319861"/>
    </source>
</evidence>
<proteinExistence type="predicted"/>
<keyword evidence="3" id="KW-1185">Reference proteome</keyword>
<dbReference type="Proteomes" id="UP001319861">
    <property type="component" value="Chromosome"/>
</dbReference>
<gene>
    <name evidence="2" type="ORF">SCMU_16680</name>
</gene>
<protein>
    <submittedName>
        <fullName evidence="2">Uncharacterized protein</fullName>
    </submittedName>
</protein>
<feature type="compositionally biased region" description="Gly residues" evidence="1">
    <location>
        <begin position="58"/>
        <end position="68"/>
    </location>
</feature>
<name>A0ABN6FIE3_SINCY</name>
<dbReference type="EMBL" id="AP024525">
    <property type="protein sequence ID" value="BCT75826.1"/>
    <property type="molecule type" value="Genomic_DNA"/>
</dbReference>
<evidence type="ECO:0000313" key="2">
    <source>
        <dbReference type="EMBL" id="BCT75826.1"/>
    </source>
</evidence>
<organism evidence="2 3">
    <name type="scientific">Sinomonas cyclohexanicum</name>
    <name type="common">Corynebacterium cyclohexanicum</name>
    <dbReference type="NCBI Taxonomy" id="322009"/>
    <lineage>
        <taxon>Bacteria</taxon>
        <taxon>Bacillati</taxon>
        <taxon>Actinomycetota</taxon>
        <taxon>Actinomycetes</taxon>
        <taxon>Micrococcales</taxon>
        <taxon>Micrococcaceae</taxon>
        <taxon>Sinomonas</taxon>
    </lineage>
</organism>